<dbReference type="OrthoDB" id="5386674at2759"/>
<sequence>MSSRPSHANQSASRDSSIQPSARGSSTERDQALDQLQRSPDANEKNHQSESYDQVSAPKKEKRVTRRLEAERLELEKRLLKLEQAQLSRDHTSSKRESRRLTKKQPIESSSRGSSVSADESRSSSRRFSAFFSSSRRTSRSRTSVATEKEDDHLTTNAFGTKETPTDNAPTPRVGNPPLFTSLPERFSAVVSKGLAVESDTLLQSFTPPMQSQSPVPAVASPEDDAGKADERPQRDGEGRSVPRTLKLNAGQSAQAGQRINTQERLSYTQKPPTSSDMDRDSFAATLNLAQRSRESNQTHHRSLNPALNSTFAQKDAAQSENHHQLRALESSKSRVVSDKANGAMITSGSSSAKAPASNASQKLPRMTKPSPLAIGNSIGSTSSESVNGNNRTSPVRNSIKSNGARRVPTSPLVTVSMRIPPTDESLQVPQPSVSKKIEGMPAPHAPTERTSWSLHGATSSVLGQPKPFPSDAPRHWQSNRWSRHPEPIADSVQEPQPSTTLGKKGFYAPSNYGHDSKSDVSLANQGEDRDTSVLQSVKIGREDGNLPEHSPRRKADSEDTAPASSSSSRTSSPEPCSEDYNTADEAGSIKSVLKRGGDRSDHQPSSAPDTCSMHDDPRIRRFTHVEEYPVTTVSRVEDSQPDRLARKLGGAETSQPVMKNFAICCACKSWHEMPAKVYSKVSSTEALPVLIKYGSSANKNGQKKSSRLTRSTTSVSRSTWPRKLSTSKRSPGEPQKPQLTAGSFAQCCWCTHHMNRQCCEGWTASVQMHERHRW</sequence>
<feature type="compositionally biased region" description="Low complexity" evidence="1">
    <location>
        <begin position="126"/>
        <end position="146"/>
    </location>
</feature>
<feature type="compositionally biased region" description="Low complexity" evidence="1">
    <location>
        <begin position="709"/>
        <end position="720"/>
    </location>
</feature>
<dbReference type="HOGENOM" id="CLU_017265_0_0_1"/>
<dbReference type="EMBL" id="DS027053">
    <property type="protein sequence ID" value="EAW10870.1"/>
    <property type="molecule type" value="Genomic_DNA"/>
</dbReference>
<feature type="compositionally biased region" description="Polar residues" evidence="1">
    <location>
        <begin position="306"/>
        <end position="320"/>
    </location>
</feature>
<protein>
    <submittedName>
        <fullName evidence="2">Uncharacterized protein</fullName>
    </submittedName>
</protein>
<dbReference type="Proteomes" id="UP000006701">
    <property type="component" value="Unassembled WGS sequence"/>
</dbReference>
<feature type="region of interest" description="Disordered" evidence="1">
    <location>
        <begin position="204"/>
        <end position="618"/>
    </location>
</feature>
<feature type="compositionally biased region" description="Polar residues" evidence="1">
    <location>
        <begin position="250"/>
        <end position="276"/>
    </location>
</feature>
<feature type="compositionally biased region" description="Basic and acidic residues" evidence="1">
    <location>
        <begin position="540"/>
        <end position="558"/>
    </location>
</feature>
<evidence type="ECO:0000256" key="1">
    <source>
        <dbReference type="SAM" id="MobiDB-lite"/>
    </source>
</evidence>
<name>A1CFZ0_ASPCL</name>
<dbReference type="AlphaFoldDB" id="A1CFZ0"/>
<dbReference type="GeneID" id="4704677"/>
<gene>
    <name evidence="2" type="ORF">ACLA_065020</name>
</gene>
<feature type="compositionally biased region" description="Basic and acidic residues" evidence="1">
    <location>
        <begin position="88"/>
        <end position="100"/>
    </location>
</feature>
<feature type="region of interest" description="Disordered" evidence="1">
    <location>
        <begin position="1"/>
        <end position="65"/>
    </location>
</feature>
<reference evidence="2 3" key="1">
    <citation type="journal article" date="2008" name="PLoS Genet.">
        <title>Genomic islands in the pathogenic filamentous fungus Aspergillus fumigatus.</title>
        <authorList>
            <person name="Fedorova N.D."/>
            <person name="Khaldi N."/>
            <person name="Joardar V.S."/>
            <person name="Maiti R."/>
            <person name="Amedeo P."/>
            <person name="Anderson M.J."/>
            <person name="Crabtree J."/>
            <person name="Silva J.C."/>
            <person name="Badger J.H."/>
            <person name="Albarraq A."/>
            <person name="Angiuoli S."/>
            <person name="Bussey H."/>
            <person name="Bowyer P."/>
            <person name="Cotty P.J."/>
            <person name="Dyer P.S."/>
            <person name="Egan A."/>
            <person name="Galens K."/>
            <person name="Fraser-Liggett C.M."/>
            <person name="Haas B.J."/>
            <person name="Inman J.M."/>
            <person name="Kent R."/>
            <person name="Lemieux S."/>
            <person name="Malavazi I."/>
            <person name="Orvis J."/>
            <person name="Roemer T."/>
            <person name="Ronning C.M."/>
            <person name="Sundaram J.P."/>
            <person name="Sutton G."/>
            <person name="Turner G."/>
            <person name="Venter J.C."/>
            <person name="White O.R."/>
            <person name="Whitty B.R."/>
            <person name="Youngman P."/>
            <person name="Wolfe K.H."/>
            <person name="Goldman G.H."/>
            <person name="Wortman J.R."/>
            <person name="Jiang B."/>
            <person name="Denning D.W."/>
            <person name="Nierman W.C."/>
        </authorList>
    </citation>
    <scope>NUCLEOTIDE SEQUENCE [LARGE SCALE GENOMIC DNA]</scope>
    <source>
        <strain evidence="3">ATCC 1007 / CBS 513.65 / DSM 816 / NCTC 3887 / NRRL 1</strain>
    </source>
</reference>
<dbReference type="STRING" id="344612.A1CFZ0"/>
<dbReference type="eggNOG" id="ENOG502SGHJ">
    <property type="taxonomic scope" value="Eukaryota"/>
</dbReference>
<accession>A1CFZ0</accession>
<feature type="compositionally biased region" description="Polar residues" evidence="1">
    <location>
        <begin position="1"/>
        <end position="25"/>
    </location>
</feature>
<feature type="compositionally biased region" description="Polar residues" evidence="1">
    <location>
        <begin position="378"/>
        <end position="402"/>
    </location>
</feature>
<feature type="compositionally biased region" description="Low complexity" evidence="1">
    <location>
        <begin position="108"/>
        <end position="118"/>
    </location>
</feature>
<dbReference type="KEGG" id="act:ACLA_065020"/>
<feature type="compositionally biased region" description="Basic and acidic residues" evidence="1">
    <location>
        <begin position="41"/>
        <end position="50"/>
    </location>
</feature>
<dbReference type="OMA" id="CCWCGHN"/>
<feature type="compositionally biased region" description="Polar residues" evidence="1">
    <location>
        <begin position="449"/>
        <end position="463"/>
    </location>
</feature>
<dbReference type="VEuPathDB" id="FungiDB:ACLA_065020"/>
<evidence type="ECO:0000313" key="2">
    <source>
        <dbReference type="EMBL" id="EAW10870.1"/>
    </source>
</evidence>
<feature type="compositionally biased region" description="Polar residues" evidence="1">
    <location>
        <begin position="425"/>
        <end position="434"/>
    </location>
</feature>
<feature type="compositionally biased region" description="Low complexity" evidence="1">
    <location>
        <begin position="561"/>
        <end position="576"/>
    </location>
</feature>
<feature type="region of interest" description="Disordered" evidence="1">
    <location>
        <begin position="697"/>
        <end position="740"/>
    </location>
</feature>
<feature type="region of interest" description="Disordered" evidence="1">
    <location>
        <begin position="82"/>
        <end position="181"/>
    </location>
</feature>
<proteinExistence type="predicted"/>
<feature type="compositionally biased region" description="Low complexity" evidence="1">
    <location>
        <begin position="348"/>
        <end position="361"/>
    </location>
</feature>
<feature type="compositionally biased region" description="Basic and acidic residues" evidence="1">
    <location>
        <begin position="225"/>
        <end position="241"/>
    </location>
</feature>
<feature type="compositionally biased region" description="Polar residues" evidence="1">
    <location>
        <begin position="204"/>
        <end position="215"/>
    </location>
</feature>
<keyword evidence="3" id="KW-1185">Reference proteome</keyword>
<organism evidence="2 3">
    <name type="scientific">Aspergillus clavatus (strain ATCC 1007 / CBS 513.65 / DSM 816 / NCTC 3887 / NRRL 1 / QM 1276 / 107)</name>
    <dbReference type="NCBI Taxonomy" id="344612"/>
    <lineage>
        <taxon>Eukaryota</taxon>
        <taxon>Fungi</taxon>
        <taxon>Dikarya</taxon>
        <taxon>Ascomycota</taxon>
        <taxon>Pezizomycotina</taxon>
        <taxon>Eurotiomycetes</taxon>
        <taxon>Eurotiomycetidae</taxon>
        <taxon>Eurotiales</taxon>
        <taxon>Aspergillaceae</taxon>
        <taxon>Aspergillus</taxon>
        <taxon>Aspergillus subgen. Fumigati</taxon>
    </lineage>
</organism>
<evidence type="ECO:0000313" key="3">
    <source>
        <dbReference type="Proteomes" id="UP000006701"/>
    </source>
</evidence>
<dbReference type="RefSeq" id="XP_001272296.1">
    <property type="nucleotide sequence ID" value="XM_001272295.1"/>
</dbReference>